<feature type="compositionally biased region" description="Polar residues" evidence="1">
    <location>
        <begin position="161"/>
        <end position="171"/>
    </location>
</feature>
<feature type="region of interest" description="Disordered" evidence="1">
    <location>
        <begin position="765"/>
        <end position="857"/>
    </location>
</feature>
<feature type="compositionally biased region" description="Polar residues" evidence="1">
    <location>
        <begin position="227"/>
        <end position="240"/>
    </location>
</feature>
<evidence type="ECO:0000313" key="3">
    <source>
        <dbReference type="Proteomes" id="UP001050691"/>
    </source>
</evidence>
<feature type="region of interest" description="Disordered" evidence="1">
    <location>
        <begin position="1"/>
        <end position="301"/>
    </location>
</feature>
<feature type="compositionally biased region" description="Low complexity" evidence="1">
    <location>
        <begin position="74"/>
        <end position="88"/>
    </location>
</feature>
<keyword evidence="3" id="KW-1185">Reference proteome</keyword>
<feature type="compositionally biased region" description="Polar residues" evidence="1">
    <location>
        <begin position="767"/>
        <end position="818"/>
    </location>
</feature>
<feature type="compositionally biased region" description="Low complexity" evidence="1">
    <location>
        <begin position="683"/>
        <end position="703"/>
    </location>
</feature>
<reference evidence="2" key="1">
    <citation type="submission" date="2021-10" db="EMBL/GenBank/DDBJ databases">
        <title>De novo Genome Assembly of Clathrus columnatus (Basidiomycota, Fungi) Using Illumina and Nanopore Sequence Data.</title>
        <authorList>
            <person name="Ogiso-Tanaka E."/>
            <person name="Itagaki H."/>
            <person name="Hosoya T."/>
            <person name="Hosaka K."/>
        </authorList>
    </citation>
    <scope>NUCLEOTIDE SEQUENCE</scope>
    <source>
        <strain evidence="2">MO-923</strain>
    </source>
</reference>
<protein>
    <submittedName>
        <fullName evidence="2">Uncharacterized protein</fullName>
    </submittedName>
</protein>
<feature type="compositionally biased region" description="Basic and acidic residues" evidence="1">
    <location>
        <begin position="610"/>
        <end position="635"/>
    </location>
</feature>
<feature type="compositionally biased region" description="Polar residues" evidence="1">
    <location>
        <begin position="89"/>
        <end position="105"/>
    </location>
</feature>
<feature type="compositionally biased region" description="Polar residues" evidence="1">
    <location>
        <begin position="455"/>
        <end position="466"/>
    </location>
</feature>
<feature type="compositionally biased region" description="Polar residues" evidence="1">
    <location>
        <begin position="34"/>
        <end position="51"/>
    </location>
</feature>
<feature type="compositionally biased region" description="Low complexity" evidence="1">
    <location>
        <begin position="825"/>
        <end position="836"/>
    </location>
</feature>
<feature type="compositionally biased region" description="Polar residues" evidence="1">
    <location>
        <begin position="875"/>
        <end position="886"/>
    </location>
</feature>
<evidence type="ECO:0000313" key="2">
    <source>
        <dbReference type="EMBL" id="GJJ14221.1"/>
    </source>
</evidence>
<feature type="compositionally biased region" description="Low complexity" evidence="1">
    <location>
        <begin position="186"/>
        <end position="196"/>
    </location>
</feature>
<feature type="compositionally biased region" description="Low complexity" evidence="1">
    <location>
        <begin position="485"/>
        <end position="501"/>
    </location>
</feature>
<feature type="region of interest" description="Disordered" evidence="1">
    <location>
        <begin position="875"/>
        <end position="952"/>
    </location>
</feature>
<organism evidence="2 3">
    <name type="scientific">Clathrus columnatus</name>
    <dbReference type="NCBI Taxonomy" id="1419009"/>
    <lineage>
        <taxon>Eukaryota</taxon>
        <taxon>Fungi</taxon>
        <taxon>Dikarya</taxon>
        <taxon>Basidiomycota</taxon>
        <taxon>Agaricomycotina</taxon>
        <taxon>Agaricomycetes</taxon>
        <taxon>Phallomycetidae</taxon>
        <taxon>Phallales</taxon>
        <taxon>Clathraceae</taxon>
        <taxon>Clathrus</taxon>
    </lineage>
</organism>
<name>A0AAV5AHV8_9AGAM</name>
<feature type="compositionally biased region" description="Basic and acidic residues" evidence="1">
    <location>
        <begin position="929"/>
        <end position="944"/>
    </location>
</feature>
<feature type="compositionally biased region" description="Pro residues" evidence="1">
    <location>
        <begin position="589"/>
        <end position="607"/>
    </location>
</feature>
<dbReference type="Proteomes" id="UP001050691">
    <property type="component" value="Unassembled WGS sequence"/>
</dbReference>
<feature type="compositionally biased region" description="Polar residues" evidence="1">
    <location>
        <begin position="913"/>
        <end position="923"/>
    </location>
</feature>
<feature type="region of interest" description="Disordered" evidence="1">
    <location>
        <begin position="401"/>
        <end position="753"/>
    </location>
</feature>
<sequence>MPRKRKRSVSPPRSAIEPTVKGGGGMDEGRNDIPIQQSSGSVSQPGRSNPRSIHEHDAIISPRQRHRHSPPTHSPHYQPQTYYEQQQQRNHTYSPQAPNSNTQHPSYHHSNHNQTHRNSPDREEPPPHSSYSPQNQSSSNQPPNPHAPSHYNFANRAYAQQRDSGFNTFRVNTGPVPGPVAGGGSSVPPVGVSIPSNASPLPTPSFDYQHQRQDEDSFQYRFRPHSHSQPPATTASTSIPGSYPRLSPPLSLLRDNETENEFGSAKANGSGVRNRSWRRNGGESSLSSSDEDDVPYNPATAGGRSKVMVKYLIMKAKYRYVLDEHALLADELESLKREEHEQWTLKEVSVDEIIKSFGSDSDRFLHDRDQHAQQYQLHHDHDSTDGDLDLLRDLDKERHAFLNRDRGPTGDHERKEYIRDVGSDSHRGRDHYSNHHIRSVDLDSNGNEDTVRIPSVSNNALSSIPGSSRDNNRQSERRRQRSSSRSRLESGLDSYSYPYSRHSYRRTPPLPSTSEREHSSQAQQSLFQQDRQYVPEQRVDTGDGLGQDGQRYVSSPHPHQYPPHANVNVHRQGLISPPSSQHQSRYQSPPLPLQQRPPQPRTPPPISPHQYRESPERRRSHEESFQPQHEYREHSNQGGQGSVYGSNAYPVNDEHHAIAERETRTSENIPSSSRPRHHDRSSPHISHSSHSPDADPNSQSRSFNNRRHRSESSRERAFVTSTRPKRGRPSLEESAREREFENPMDTRGLSSTQMKNLNPAIPAQFESGRQYSPSPSQQFKIGSPSPSQRSITPQPSRQTQMQRDSMQVTSVPDQQDPIQSKSRRSSATSLHSSQLQSPPPGSTPSSRSVKVSQVGSPPLRTPLLAATLQSVNPNFSPSIPNLSRTIHSTPPPPPSLRRPSHTPPPHRLALHSPLQQKDVTTINDGRALQVEERESSNEAGRTLERGSGMDVD</sequence>
<feature type="compositionally biased region" description="Basic and acidic residues" evidence="1">
    <location>
        <begin position="729"/>
        <end position="741"/>
    </location>
</feature>
<feature type="compositionally biased region" description="Low complexity" evidence="1">
    <location>
        <begin position="129"/>
        <end position="141"/>
    </location>
</feature>
<comment type="caution">
    <text evidence="2">The sequence shown here is derived from an EMBL/GenBank/DDBJ whole genome shotgun (WGS) entry which is preliminary data.</text>
</comment>
<feature type="compositionally biased region" description="Basic residues" evidence="1">
    <location>
        <begin position="106"/>
        <end position="115"/>
    </location>
</feature>
<feature type="compositionally biased region" description="Basic and acidic residues" evidence="1">
    <location>
        <begin position="652"/>
        <end position="665"/>
    </location>
</feature>
<accession>A0AAV5AHV8</accession>
<feature type="compositionally biased region" description="Low complexity" evidence="1">
    <location>
        <begin position="244"/>
        <end position="253"/>
    </location>
</feature>
<dbReference type="AlphaFoldDB" id="A0AAV5AHV8"/>
<feature type="compositionally biased region" description="Pro residues" evidence="1">
    <location>
        <begin position="889"/>
        <end position="906"/>
    </location>
</feature>
<dbReference type="EMBL" id="BPWL01000009">
    <property type="protein sequence ID" value="GJJ14221.1"/>
    <property type="molecule type" value="Genomic_DNA"/>
</dbReference>
<feature type="compositionally biased region" description="Polar residues" evidence="1">
    <location>
        <begin position="520"/>
        <end position="531"/>
    </location>
</feature>
<evidence type="ECO:0000256" key="1">
    <source>
        <dbReference type="SAM" id="MobiDB-lite"/>
    </source>
</evidence>
<proteinExistence type="predicted"/>
<feature type="compositionally biased region" description="Basic and acidic residues" evidence="1">
    <location>
        <begin position="401"/>
        <end position="441"/>
    </location>
</feature>
<gene>
    <name evidence="2" type="ORF">Clacol_008483</name>
</gene>